<keyword evidence="1" id="KW-0812">Transmembrane</keyword>
<protein>
    <submittedName>
        <fullName evidence="2">Uncharacterized protein</fullName>
    </submittedName>
</protein>
<reference evidence="2 3" key="1">
    <citation type="submission" date="2018-08" db="EMBL/GenBank/DDBJ databases">
        <title>The metabolism and importance of syntrophic acetate oxidation coupled to methane or sulfide production in haloalkaline environments.</title>
        <authorList>
            <person name="Timmers P.H.A."/>
            <person name="Vavourakis C.D."/>
            <person name="Sorokin D.Y."/>
            <person name="Sinninghe Damste J.S."/>
            <person name="Muyzer G."/>
            <person name="Stams A.J.M."/>
            <person name="Plugge C.M."/>
        </authorList>
    </citation>
    <scope>NUCLEOTIDE SEQUENCE [LARGE SCALE GENOMIC DNA]</scope>
    <source>
        <strain evidence="2">MSAO_Bac1</strain>
    </source>
</reference>
<dbReference type="Proteomes" id="UP000285138">
    <property type="component" value="Unassembled WGS sequence"/>
</dbReference>
<evidence type="ECO:0000313" key="3">
    <source>
        <dbReference type="Proteomes" id="UP000285138"/>
    </source>
</evidence>
<name>A0A424YC95_9FIRM</name>
<dbReference type="PANTHER" id="PTHR38139">
    <property type="entry name" value="GATE DOMAIN-CONTAINING PROTEIN"/>
    <property type="match status" value="1"/>
</dbReference>
<organism evidence="2 3">
    <name type="scientific">Candidatus Syntrophonatronum acetioxidans</name>
    <dbReference type="NCBI Taxonomy" id="1795816"/>
    <lineage>
        <taxon>Bacteria</taxon>
        <taxon>Bacillati</taxon>
        <taxon>Bacillota</taxon>
        <taxon>Clostridia</taxon>
        <taxon>Eubacteriales</taxon>
        <taxon>Syntrophomonadaceae</taxon>
        <taxon>Candidatus Syntrophonatronum</taxon>
    </lineage>
</organism>
<dbReference type="PANTHER" id="PTHR38139:SF1">
    <property type="entry name" value="NUCLEOSIDE TRANSPORTER_FEOB GTPASE GATE DOMAIN-CONTAINING PROTEIN"/>
    <property type="match status" value="1"/>
</dbReference>
<accession>A0A424YC95</accession>
<dbReference type="InterPro" id="IPR038880">
    <property type="entry name" value="MJ0871-like"/>
</dbReference>
<feature type="transmembrane region" description="Helical" evidence="1">
    <location>
        <begin position="71"/>
        <end position="95"/>
    </location>
</feature>
<sequence>LPAHLILVITTGMVSTIGAMGMIGPLIQSGTITLMEMVVALLLAFVLHWIYEFWSYLLPCNVSIFGGRLGWKVSLAILAAWEATLVLFLSVTFLVK</sequence>
<feature type="transmembrane region" description="Helical" evidence="1">
    <location>
        <begin position="34"/>
        <end position="51"/>
    </location>
</feature>
<feature type="non-terminal residue" evidence="2">
    <location>
        <position position="1"/>
    </location>
</feature>
<feature type="transmembrane region" description="Helical" evidence="1">
    <location>
        <begin position="6"/>
        <end position="27"/>
    </location>
</feature>
<comment type="caution">
    <text evidence="2">The sequence shown here is derived from an EMBL/GenBank/DDBJ whole genome shotgun (WGS) entry which is preliminary data.</text>
</comment>
<dbReference type="AlphaFoldDB" id="A0A424YC95"/>
<evidence type="ECO:0000313" key="2">
    <source>
        <dbReference type="EMBL" id="RQD74793.1"/>
    </source>
</evidence>
<gene>
    <name evidence="2" type="ORF">D5R97_07265</name>
</gene>
<evidence type="ECO:0000256" key="1">
    <source>
        <dbReference type="SAM" id="Phobius"/>
    </source>
</evidence>
<dbReference type="EMBL" id="QZAA01000186">
    <property type="protein sequence ID" value="RQD74793.1"/>
    <property type="molecule type" value="Genomic_DNA"/>
</dbReference>
<keyword evidence="1" id="KW-0472">Membrane</keyword>
<proteinExistence type="predicted"/>
<keyword evidence="1" id="KW-1133">Transmembrane helix</keyword>